<dbReference type="Gene3D" id="1.20.120.670">
    <property type="entry name" value="N-acetyl-b-d-glucoasminidase"/>
    <property type="match status" value="1"/>
</dbReference>
<dbReference type="Pfam" id="PF07554">
    <property type="entry name" value="FIVAR"/>
    <property type="match status" value="6"/>
</dbReference>
<dbReference type="InterPro" id="IPR024733">
    <property type="entry name" value="NAGLU_tim-barrel"/>
</dbReference>
<organism evidence="8 9">
    <name type="scientific">Breznakia pachnodae</name>
    <dbReference type="NCBI Taxonomy" id="265178"/>
    <lineage>
        <taxon>Bacteria</taxon>
        <taxon>Bacillati</taxon>
        <taxon>Bacillota</taxon>
        <taxon>Erysipelotrichia</taxon>
        <taxon>Erysipelotrichales</taxon>
        <taxon>Erysipelotrichaceae</taxon>
        <taxon>Breznakia</taxon>
    </lineage>
</organism>
<reference evidence="8 9" key="1">
    <citation type="submission" date="2023-07" db="EMBL/GenBank/DDBJ databases">
        <title>Genomic Encyclopedia of Type Strains, Phase IV (KMG-IV): sequencing the most valuable type-strain genomes for metagenomic binning, comparative biology and taxonomic classification.</title>
        <authorList>
            <person name="Goeker M."/>
        </authorList>
    </citation>
    <scope>NUCLEOTIDE SEQUENCE [LARGE SCALE GENOMIC DNA]</scope>
    <source>
        <strain evidence="8 9">DSM 16784</strain>
    </source>
</reference>
<evidence type="ECO:0000313" key="8">
    <source>
        <dbReference type="EMBL" id="MDQ0362305.1"/>
    </source>
</evidence>
<dbReference type="PANTHER" id="PTHR12872:SF1">
    <property type="entry name" value="ALPHA-N-ACETYLGLUCOSAMINIDASE"/>
    <property type="match status" value="1"/>
</dbReference>
<comment type="subcellular location">
    <subcellularLocation>
        <location evidence="1">Secreted</location>
    </subcellularLocation>
</comment>
<dbReference type="InterPro" id="IPR029018">
    <property type="entry name" value="Hex-like_dom2"/>
</dbReference>
<feature type="chain" id="PRO_5045097146" description="F5/8 type C domain-containing protein" evidence="6">
    <location>
        <begin position="25"/>
        <end position="1951"/>
    </location>
</feature>
<keyword evidence="2" id="KW-0964">Secreted</keyword>
<dbReference type="Pfam" id="PF12971">
    <property type="entry name" value="NAGLU_N"/>
    <property type="match status" value="1"/>
</dbReference>
<evidence type="ECO:0000256" key="6">
    <source>
        <dbReference type="SAM" id="SignalP"/>
    </source>
</evidence>
<dbReference type="SUPFAM" id="SSF49785">
    <property type="entry name" value="Galactose-binding domain-like"/>
    <property type="match status" value="3"/>
</dbReference>
<dbReference type="Proteomes" id="UP001230220">
    <property type="component" value="Unassembled WGS sequence"/>
</dbReference>
<dbReference type="InterPro" id="IPR024732">
    <property type="entry name" value="NAGLU_C"/>
</dbReference>
<accession>A0ABU0E5Z2</accession>
<dbReference type="Gene3D" id="1.20.1270.90">
    <property type="entry name" value="AF1782-like"/>
    <property type="match status" value="1"/>
</dbReference>
<dbReference type="InterPro" id="IPR000421">
    <property type="entry name" value="FA58C"/>
</dbReference>
<dbReference type="PANTHER" id="PTHR12872">
    <property type="entry name" value="ALPHA-N-ACETYLGLUCOSAMINIDASE"/>
    <property type="match status" value="1"/>
</dbReference>
<dbReference type="Gene3D" id="3.30.379.10">
    <property type="entry name" value="Chitobiase/beta-hexosaminidase domain 2-like"/>
    <property type="match status" value="1"/>
</dbReference>
<comment type="caution">
    <text evidence="8">The sequence shown here is derived from an EMBL/GenBank/DDBJ whole genome shotgun (WGS) entry which is preliminary data.</text>
</comment>
<protein>
    <recommendedName>
        <fullName evidence="7">F5/8 type C domain-containing protein</fullName>
    </recommendedName>
</protein>
<dbReference type="EMBL" id="JAUSUR010000006">
    <property type="protein sequence ID" value="MDQ0362305.1"/>
    <property type="molecule type" value="Genomic_DNA"/>
</dbReference>
<feature type="compositionally biased region" description="Basic and acidic residues" evidence="5">
    <location>
        <begin position="1903"/>
        <end position="1916"/>
    </location>
</feature>
<name>A0ABU0E5Z2_9FIRM</name>
<feature type="region of interest" description="Disordered" evidence="5">
    <location>
        <begin position="1892"/>
        <end position="1916"/>
    </location>
</feature>
<evidence type="ECO:0000259" key="7">
    <source>
        <dbReference type="PROSITE" id="PS50022"/>
    </source>
</evidence>
<dbReference type="InterPro" id="IPR024240">
    <property type="entry name" value="NAGLU_N"/>
</dbReference>
<sequence length="1951" mass="219103">MDKKFRIGKIIMSFLLLSSVFTFSNDESLSVYADENEPIEYVVKEDAFVRKSKATTIYNFENITKAHGAQYEGLGYRVINSKHYGSDEIIGLMKFDLPTKEEIEANNLDKFEFEFNLFKNANYNASDQDYTFRYTTDTSWSEESITWNTKPESISRDNTNELFTFHIDKGYEYENKTPEEKQIVRDITPKVEELVAAGETEITVFVTAKTSADTSILIHCKETSLEGKQPKIIASSEGINLASLKTLVDEVSTAVETEYTEESYATFKSNLDLANSLIDGNSDDITAIRNAYRSLRAAYQSLEKLTDPNDADNIAYKKPARTNLSKSLVERVNDGDASTTWSGVFFPAYVDIDLMDTYDLTKLQLYTPIGKKTYYTVYGSNDGNTYDRLYQRREALAGTAEGDTITFDTPESYRIIRVYMEYTEGDSKAYLSEIKAYGTKTNTNTDTLRDGSLEEILGVQAYNDTSYAAPISNDETINNVYGIIDRTIGAEYRDWFTFEIADTGSENDYYELSDQGGKIHIKGNEGLSLTTGLNYYFKNYVNVHISEQTMQTKMPDAIVPIGTTVRKETPYQVRYAFNYCTLSYTFAFFGEEEWQRENDWLALNGVNVVLDLAGQEATWIIFLMNYGYSYDDAKDWLTGPSYYAWQFMDNMESFGGPVPDGYVKDRMELARSSQRWKNSLGMQTVLQGYAGMVPTNFNEYQPDVQVIKQGDWNGFARPDMIATDSAEYDEYAEQFYKAQEYVYGATSDYYAVDPFHEGGKRPSNLTDDIISKEVLESLLKYDDKAVWVVQGWQSNPTNALLNGMGEYREDHVLIVDLIKYPIKSWTKYNTTKYGSTTLDSKEFNGTSWAWCLLANFGGNPSMNGQMDVMVEDILNAQKTSNHMQGIGIISEATYDNPVMYDLIFDLAWADEDFSLDKWLDKYIERRYGGTSENAKLAWKTMRTSNYNHGVRYTNEVFGTKNKTPQAYGTQDIPYGADKLETALKLLAEDYDKFKDSESYRYDMTEIMRQVASNYAVLSYNDVLKAKNAGSLEDFKVAKEDFLATLDIVNEIQATQKEQLGGEWIGKATDLAANYDDFSKDTFEMNAKTLITTWGSRAGHSKLKDYGWRNYEGIFTDVYKYNWSVYLDKIEKNLTDGTPVSEISVGGYFDIYWQWVMGEQTYTRDPKDSPEEVKAVVDKVIANCSLTEGLDPNAGNIALEKPIDAIGKVTGKAYQTNDGDVDTVLSAAATTKDGKVSKPEVIVNLVAEFQLSKINIAFDNTDDTYYLYEVYGSADGENWNKIAEKTTNELHEDTGDVITLSNVSARYIKVVGIKDSKHLDDESKTEIRIKEIRAYGERMLPELSQLSSLVETIKGLVLDPNSSNLLEKLIKMLEEASDAVENEAAPDEVNNIYWSVYDYLTTLDLTGRTNVALTKTITAHNDPSGNSKNLIDGESSTAWNSGRLSPTGEAYQHDPITPGWALIDLKDNYDIDEIKLEFDNSTTWYQYEIYGGLTEKDMVLLGEKKTENLPNKKEDTYYVENTTVRYIKIATTNIKVGGDGKRMTYGVRELQVFGTLHVDVNKDDLQTLVDDVAALKEADYTPNSWATLKAPLTTANSVLSDDDATQADVDDALATLQGVVDKLAKRANVTDLNTLIDEVIALKEEQYTPNSWKTLKEPLAKAKEVAADKNASQEDVNTALTSLQGVVDKLAKRADITSLNDLIKTVDDLDEKEFTPNSWKALKEPLADAKALVGDVNATQGEVDTALATLQQVKDQLVKKADVSALNAVITDAEAKVEAAYTKDSWDVFAKELANAKQISSNANATQTEVDSAVAALTNAMNALNRIQGEATDSKALEQLISEVENLKEADYTASSWKQLQEVLIRAKEVLSDENATQPEIDTQLAELKKAKDNLKKSASSVKPTEDNKGEKIEDKKSVDSGDYHNLEMLCAMALLSLIVIGQQLRKRSKKS</sequence>
<dbReference type="Gene3D" id="2.60.120.260">
    <property type="entry name" value="Galactose-binding domain-like"/>
    <property type="match status" value="3"/>
</dbReference>
<feature type="domain" description="F5/8 type C" evidence="7">
    <location>
        <begin position="297"/>
        <end position="439"/>
    </location>
</feature>
<dbReference type="Gene3D" id="3.20.20.80">
    <property type="entry name" value="Glycosidases"/>
    <property type="match status" value="1"/>
</dbReference>
<keyword evidence="4" id="KW-0378">Hydrolase</keyword>
<gene>
    <name evidence="8" type="ORF">J2S15_003059</name>
</gene>
<keyword evidence="3 6" id="KW-0732">Signal</keyword>
<feature type="signal peptide" evidence="6">
    <location>
        <begin position="1"/>
        <end position="24"/>
    </location>
</feature>
<dbReference type="Pfam" id="PF00754">
    <property type="entry name" value="F5_F8_type_C"/>
    <property type="match status" value="2"/>
</dbReference>
<evidence type="ECO:0000256" key="4">
    <source>
        <dbReference type="ARBA" id="ARBA00022801"/>
    </source>
</evidence>
<dbReference type="RefSeq" id="WP_307409801.1">
    <property type="nucleotide sequence ID" value="NZ_JAUSUR010000006.1"/>
</dbReference>
<evidence type="ECO:0000256" key="3">
    <source>
        <dbReference type="ARBA" id="ARBA00022729"/>
    </source>
</evidence>
<dbReference type="Pfam" id="PF24517">
    <property type="entry name" value="CBM96"/>
    <property type="match status" value="1"/>
</dbReference>
<evidence type="ECO:0000256" key="2">
    <source>
        <dbReference type="ARBA" id="ARBA00022525"/>
    </source>
</evidence>
<dbReference type="InterPro" id="IPR055372">
    <property type="entry name" value="CBM96"/>
</dbReference>
<proteinExistence type="predicted"/>
<dbReference type="NCBIfam" id="NF033679">
    <property type="entry name" value="DNRLRE_dom"/>
    <property type="match status" value="1"/>
</dbReference>
<dbReference type="Gene3D" id="1.20.1270.70">
    <property type="entry name" value="Designed single chain three-helix bundle"/>
    <property type="match status" value="4"/>
</dbReference>
<keyword evidence="9" id="KW-1185">Reference proteome</keyword>
<dbReference type="InterPro" id="IPR008979">
    <property type="entry name" value="Galactose-bd-like_sf"/>
</dbReference>
<dbReference type="Pfam" id="PF12972">
    <property type="entry name" value="NAGLU_C"/>
    <property type="match status" value="1"/>
</dbReference>
<dbReference type="Pfam" id="PF05089">
    <property type="entry name" value="NAGLU"/>
    <property type="match status" value="1"/>
</dbReference>
<dbReference type="Pfam" id="PF22633">
    <property type="entry name" value="F5_F8_type_C_2"/>
    <property type="match status" value="1"/>
</dbReference>
<evidence type="ECO:0000256" key="5">
    <source>
        <dbReference type="SAM" id="MobiDB-lite"/>
    </source>
</evidence>
<evidence type="ECO:0000313" key="9">
    <source>
        <dbReference type="Proteomes" id="UP001230220"/>
    </source>
</evidence>
<evidence type="ECO:0000256" key="1">
    <source>
        <dbReference type="ARBA" id="ARBA00004613"/>
    </source>
</evidence>
<dbReference type="PROSITE" id="PS50022">
    <property type="entry name" value="FA58C_3"/>
    <property type="match status" value="1"/>
</dbReference>
<dbReference type="InterPro" id="IPR007781">
    <property type="entry name" value="NAGLU"/>
</dbReference>